<dbReference type="VEuPathDB" id="MicrosporidiaDB:CWI36_0307p0020"/>
<comment type="catalytic activity">
    <reaction evidence="12">
        <text>GTP + H2O = GDP + phosphate + H(+)</text>
        <dbReference type="Rhea" id="RHEA:19669"/>
        <dbReference type="ChEBI" id="CHEBI:15377"/>
        <dbReference type="ChEBI" id="CHEBI:15378"/>
        <dbReference type="ChEBI" id="CHEBI:37565"/>
        <dbReference type="ChEBI" id="CHEBI:43474"/>
        <dbReference type="ChEBI" id="CHEBI:58189"/>
        <dbReference type="EC" id="3.6.5.4"/>
    </reaction>
    <physiologicalReaction direction="left-to-right" evidence="12">
        <dbReference type="Rhea" id="RHEA:19670"/>
    </physiologicalReaction>
</comment>
<dbReference type="HAMAP" id="MF_00306">
    <property type="entry name" value="SRP54"/>
    <property type="match status" value="1"/>
</dbReference>
<keyword evidence="15" id="KW-1185">Reference proteome</keyword>
<evidence type="ECO:0000256" key="9">
    <source>
        <dbReference type="ARBA" id="ARBA00023274"/>
    </source>
</evidence>
<evidence type="ECO:0000256" key="7">
    <source>
        <dbReference type="ARBA" id="ARBA00023134"/>
    </source>
</evidence>
<evidence type="ECO:0000256" key="5">
    <source>
        <dbReference type="ARBA" id="ARBA00022801"/>
    </source>
</evidence>
<dbReference type="InterPro" id="IPR000897">
    <property type="entry name" value="SRP54_GTPase_dom"/>
</dbReference>
<dbReference type="STRING" id="148818.A0A4Q9LGJ0"/>
<evidence type="ECO:0000313" key="15">
    <source>
        <dbReference type="Proteomes" id="UP000291404"/>
    </source>
</evidence>
<dbReference type="GO" id="GO:0003924">
    <property type="term" value="F:GTPase activity"/>
    <property type="evidence" value="ECO:0007669"/>
    <property type="project" value="InterPro"/>
</dbReference>
<comment type="similarity">
    <text evidence="2">Belongs to the GTP-binding SRP family. SRP54 subfamily.</text>
</comment>
<dbReference type="InterPro" id="IPR013822">
    <property type="entry name" value="Signal_recog_particl_SRP54_hlx"/>
</dbReference>
<dbReference type="PROSITE" id="PS00300">
    <property type="entry name" value="SRP54"/>
    <property type="match status" value="1"/>
</dbReference>
<gene>
    <name evidence="14" type="ORF">CWI36_0307p0020</name>
</gene>
<keyword evidence="6" id="KW-0694">RNA-binding</keyword>
<evidence type="ECO:0000256" key="2">
    <source>
        <dbReference type="ARBA" id="ARBA00005450"/>
    </source>
</evidence>
<dbReference type="SUPFAM" id="SSF47364">
    <property type="entry name" value="Domain of the SRP/SRP receptor G-proteins"/>
    <property type="match status" value="1"/>
</dbReference>
<evidence type="ECO:0000256" key="4">
    <source>
        <dbReference type="ARBA" id="ARBA00022741"/>
    </source>
</evidence>
<dbReference type="InterPro" id="IPR036891">
    <property type="entry name" value="Signal_recog_part_SRP54_M_sf"/>
</dbReference>
<reference evidence="14 15" key="1">
    <citation type="submission" date="2017-12" db="EMBL/GenBank/DDBJ databases">
        <authorList>
            <person name="Pombert J.-F."/>
            <person name="Haag K.L."/>
            <person name="Ebert D."/>
        </authorList>
    </citation>
    <scope>NUCLEOTIDE SEQUENCE [LARGE SCALE GENOMIC DNA]</scope>
    <source>
        <strain evidence="14">BE-OM-2</strain>
    </source>
</reference>
<dbReference type="SMART" id="SM00382">
    <property type="entry name" value="AAA"/>
    <property type="match status" value="1"/>
</dbReference>
<evidence type="ECO:0000313" key="14">
    <source>
        <dbReference type="EMBL" id="TBU07218.1"/>
    </source>
</evidence>
<dbReference type="InterPro" id="IPR003593">
    <property type="entry name" value="AAA+_ATPase"/>
</dbReference>
<keyword evidence="5" id="KW-0378">Hydrolase</keyword>
<comment type="subcellular location">
    <subcellularLocation>
        <location evidence="1">Cytoplasm</location>
    </subcellularLocation>
</comment>
<dbReference type="Gene3D" id="3.40.50.300">
    <property type="entry name" value="P-loop containing nucleotide triphosphate hydrolases"/>
    <property type="match status" value="1"/>
</dbReference>
<feature type="domain" description="SRP54-type proteins GTP-binding" evidence="13">
    <location>
        <begin position="266"/>
        <end position="279"/>
    </location>
</feature>
<dbReference type="FunFam" id="3.40.50.300:FF:000022">
    <property type="entry name" value="Signal recognition particle 54 kDa subunit"/>
    <property type="match status" value="1"/>
</dbReference>
<dbReference type="Pfam" id="PF02978">
    <property type="entry name" value="SRP_SPB"/>
    <property type="match status" value="1"/>
</dbReference>
<dbReference type="GO" id="GO:0030942">
    <property type="term" value="F:endoplasmic reticulum signal peptide binding"/>
    <property type="evidence" value="ECO:0007669"/>
    <property type="project" value="TreeGrafter"/>
</dbReference>
<dbReference type="Proteomes" id="UP000291404">
    <property type="component" value="Unassembled WGS sequence"/>
</dbReference>
<dbReference type="EMBL" id="PITI01000307">
    <property type="protein sequence ID" value="TBU07218.1"/>
    <property type="molecule type" value="Genomic_DNA"/>
</dbReference>
<evidence type="ECO:0000256" key="6">
    <source>
        <dbReference type="ARBA" id="ARBA00022884"/>
    </source>
</evidence>
<dbReference type="GO" id="GO:0005786">
    <property type="term" value="C:signal recognition particle, endoplasmic reticulum targeting"/>
    <property type="evidence" value="ECO:0007669"/>
    <property type="project" value="UniProtKB-KW"/>
</dbReference>
<dbReference type="InterPro" id="IPR022941">
    <property type="entry name" value="SRP54"/>
</dbReference>
<evidence type="ECO:0000256" key="10">
    <source>
        <dbReference type="ARBA" id="ARBA00034905"/>
    </source>
</evidence>
<keyword evidence="7" id="KW-0342">GTP-binding</keyword>
<dbReference type="InterPro" id="IPR004125">
    <property type="entry name" value="Signal_recog_particle_SRP54_M"/>
</dbReference>
<dbReference type="Gene3D" id="1.10.260.30">
    <property type="entry name" value="Signal recognition particle, SRP54 subunit, M-domain"/>
    <property type="match status" value="1"/>
</dbReference>
<dbReference type="CDD" id="cd17875">
    <property type="entry name" value="SRP54_G"/>
    <property type="match status" value="1"/>
</dbReference>
<protein>
    <recommendedName>
        <fullName evidence="11">signal-recognition-particle GTPase</fullName>
        <ecNumber evidence="11">3.6.5.4</ecNumber>
    </recommendedName>
    <alternativeName>
        <fullName evidence="10">Signal recognition particle 54 kDa protein homolog</fullName>
    </alternativeName>
</protein>
<evidence type="ECO:0000256" key="12">
    <source>
        <dbReference type="ARBA" id="ARBA00048157"/>
    </source>
</evidence>
<evidence type="ECO:0000259" key="13">
    <source>
        <dbReference type="PROSITE" id="PS00300"/>
    </source>
</evidence>
<proteinExistence type="inferred from homology"/>
<dbReference type="InterPro" id="IPR027417">
    <property type="entry name" value="P-loop_NTPase"/>
</dbReference>
<dbReference type="VEuPathDB" id="MicrosporidiaDB:CWI39_1411p0010"/>
<sequence length="470" mass="52066">MIFDLGKSIASSLNSLLKTQVTDSKIEATLHDICNQLLSSNVSPKYVDVLKQNIRANVFSKEIPAGVNKGKLVYNAVYDELLKMLDPKSAPIKLERNKTNVVVFVGLQGSGKTTTVCKYANYYKKKGFKTGIVCADTFRAGAFDQIKQNALKIKVPYFGSSDPDPVKVAVEGFERFKKDKFDLIIIDTSGRHTQERELFQEMKNIITKVTPTKIVLICDAGIGQSAEIQAIGFKNEVDVGSIIITKLDGAKNGGGALSSVASTGCPIEFVGIGENMDDIESFDAERFINKMFGLGDVEGLVETVKKLNIDEKEMMKKIGSGNFTLGDYYDIFQQIMSLGPMSKMLSMIPGFSNVPIPDEKDFRKMIYIFDSLTEKELNSDGSFFEKQPSRIFRIAKGSGTSVENVQNFFVQFKTINSVMKKVGNNPGMMDLFNMDPTKMTTTQKAKLRQKANGVLPKDMVDQLNMFLGKN</sequence>
<dbReference type="Pfam" id="PF00448">
    <property type="entry name" value="SRP54"/>
    <property type="match status" value="1"/>
</dbReference>
<name>A0A4Q9LGJ0_9MICR</name>
<organism evidence="14 15">
    <name type="scientific">Hamiltosporidium magnivora</name>
    <dbReference type="NCBI Taxonomy" id="148818"/>
    <lineage>
        <taxon>Eukaryota</taxon>
        <taxon>Fungi</taxon>
        <taxon>Fungi incertae sedis</taxon>
        <taxon>Microsporidia</taxon>
        <taxon>Dubosqiidae</taxon>
        <taxon>Hamiltosporidium</taxon>
    </lineage>
</organism>
<dbReference type="InterPro" id="IPR036225">
    <property type="entry name" value="SRP/SRP_N"/>
</dbReference>
<dbReference type="SMART" id="SM00963">
    <property type="entry name" value="SRP54_N"/>
    <property type="match status" value="1"/>
</dbReference>
<dbReference type="InterPro" id="IPR042101">
    <property type="entry name" value="SRP54_N_sf"/>
</dbReference>
<keyword evidence="4" id="KW-0547">Nucleotide-binding</keyword>
<dbReference type="SMART" id="SM00962">
    <property type="entry name" value="SRP54"/>
    <property type="match status" value="1"/>
</dbReference>
<accession>A0A4Q9LGJ0</accession>
<dbReference type="Gene3D" id="1.20.120.140">
    <property type="entry name" value="Signal recognition particle SRP54, nucleotide-binding domain"/>
    <property type="match status" value="1"/>
</dbReference>
<dbReference type="SUPFAM" id="SSF47446">
    <property type="entry name" value="Signal peptide-binding domain"/>
    <property type="match status" value="1"/>
</dbReference>
<dbReference type="GO" id="GO:0008312">
    <property type="term" value="F:7S RNA binding"/>
    <property type="evidence" value="ECO:0007669"/>
    <property type="project" value="InterPro"/>
</dbReference>
<evidence type="ECO:0000256" key="1">
    <source>
        <dbReference type="ARBA" id="ARBA00004496"/>
    </source>
</evidence>
<comment type="caution">
    <text evidence="14">The sequence shown here is derived from an EMBL/GenBank/DDBJ whole genome shotgun (WGS) entry which is preliminary data.</text>
</comment>
<dbReference type="GO" id="GO:0006616">
    <property type="term" value="P:SRP-dependent cotranslational protein targeting to membrane, translocation"/>
    <property type="evidence" value="ECO:0007669"/>
    <property type="project" value="TreeGrafter"/>
</dbReference>
<dbReference type="PANTHER" id="PTHR11564">
    <property type="entry name" value="SIGNAL RECOGNITION PARTICLE 54K PROTEIN SRP54"/>
    <property type="match status" value="1"/>
</dbReference>
<dbReference type="Pfam" id="PF02881">
    <property type="entry name" value="SRP54_N"/>
    <property type="match status" value="1"/>
</dbReference>
<keyword evidence="3" id="KW-0963">Cytoplasm</keyword>
<evidence type="ECO:0000256" key="11">
    <source>
        <dbReference type="ARBA" id="ARBA00035672"/>
    </source>
</evidence>
<dbReference type="GO" id="GO:0005829">
    <property type="term" value="C:cytosol"/>
    <property type="evidence" value="ECO:0007669"/>
    <property type="project" value="TreeGrafter"/>
</dbReference>
<keyword evidence="8" id="KW-0733">Signal recognition particle</keyword>
<dbReference type="PANTHER" id="PTHR11564:SF5">
    <property type="entry name" value="SIGNAL RECOGNITION PARTICLE SUBUNIT SRP54"/>
    <property type="match status" value="1"/>
</dbReference>
<evidence type="ECO:0000256" key="8">
    <source>
        <dbReference type="ARBA" id="ARBA00023135"/>
    </source>
</evidence>
<dbReference type="GO" id="GO:0005525">
    <property type="term" value="F:GTP binding"/>
    <property type="evidence" value="ECO:0007669"/>
    <property type="project" value="UniProtKB-KW"/>
</dbReference>
<keyword evidence="9" id="KW-0687">Ribonucleoprotein</keyword>
<dbReference type="AlphaFoldDB" id="A0A4Q9LGJ0"/>
<evidence type="ECO:0000256" key="3">
    <source>
        <dbReference type="ARBA" id="ARBA00022490"/>
    </source>
</evidence>
<dbReference type="SUPFAM" id="SSF52540">
    <property type="entry name" value="P-loop containing nucleoside triphosphate hydrolases"/>
    <property type="match status" value="1"/>
</dbReference>
<dbReference type="EC" id="3.6.5.4" evidence="11"/>